<evidence type="ECO:0000256" key="1">
    <source>
        <dbReference type="ARBA" id="ARBA00004613"/>
    </source>
</evidence>
<evidence type="ECO:0000256" key="3">
    <source>
        <dbReference type="ARBA" id="ARBA00022651"/>
    </source>
</evidence>
<gene>
    <name evidence="8" type="ORF">ABS10_05050</name>
</gene>
<dbReference type="Proteomes" id="UP000051027">
    <property type="component" value="Unassembled WGS sequence"/>
</dbReference>
<dbReference type="PANTHER" id="PTHR38050:SF2">
    <property type="entry name" value="FERULOYL ESTERASE C-RELATED"/>
    <property type="match status" value="1"/>
</dbReference>
<dbReference type="SUPFAM" id="SSF53474">
    <property type="entry name" value="alpha/beta-Hydrolases"/>
    <property type="match status" value="1"/>
</dbReference>
<dbReference type="Gene3D" id="3.40.50.1820">
    <property type="entry name" value="alpha/beta hydrolase"/>
    <property type="match status" value="1"/>
</dbReference>
<keyword evidence="7" id="KW-0624">Polysaccharide degradation</keyword>
<keyword evidence="6" id="KW-0119">Carbohydrate metabolism</keyword>
<keyword evidence="3" id="KW-0858">Xylan degradation</keyword>
<evidence type="ECO:0000313" key="9">
    <source>
        <dbReference type="Proteomes" id="UP000051027"/>
    </source>
</evidence>
<dbReference type="STRING" id="1655612.ABS10_05050"/>
<dbReference type="GO" id="GO:0005576">
    <property type="term" value="C:extracellular region"/>
    <property type="evidence" value="ECO:0007669"/>
    <property type="project" value="UniProtKB-SubCell"/>
</dbReference>
<evidence type="ECO:0000256" key="7">
    <source>
        <dbReference type="ARBA" id="ARBA00023326"/>
    </source>
</evidence>
<sequence length="327" mass="35918">MRNQTPVFYLPLVFFVLMSCGGGGGSSNNASLPISNISTPVIPATSSNLLAHTTGTIDGTLAYGEISRTFILYVPSSYDSSSKQPLVFNFHGYSSNAREQMAYGDLRSQADANGFILVHPEALDDIYGRSYWNIKGWSTSVHDDVKFVENLINLLMDKYSINAERIYSTGMSNGGFFSFHLACNLSASFAAVASVTGSMTFETFDNCNPRKPTPVMQIHGSLDATVPYKGLDALNMKPIMDVMEYWKVSNGCDDYILSLPGILPGTSSWTETYEYNNCLNNTQNVHLYVQGAGHIWPGSRYSSIASPDSSSRIWSFFSTYDINGVIQ</sequence>
<dbReference type="PROSITE" id="PS51257">
    <property type="entry name" value="PROKAR_LIPOPROTEIN"/>
    <property type="match status" value="1"/>
</dbReference>
<protein>
    <recommendedName>
        <fullName evidence="10">Phospholipase/carboxylesterase/thioesterase domain-containing protein</fullName>
    </recommendedName>
</protein>
<dbReference type="GO" id="GO:0045493">
    <property type="term" value="P:xylan catabolic process"/>
    <property type="evidence" value="ECO:0007669"/>
    <property type="project" value="UniProtKB-KW"/>
</dbReference>
<evidence type="ECO:0000313" key="8">
    <source>
        <dbReference type="EMBL" id="KRO95042.1"/>
    </source>
</evidence>
<evidence type="ECO:0008006" key="10">
    <source>
        <dbReference type="Google" id="ProtNLM"/>
    </source>
</evidence>
<comment type="subcellular location">
    <subcellularLocation>
        <location evidence="1">Secreted</location>
    </subcellularLocation>
</comment>
<keyword evidence="5" id="KW-0378">Hydrolase</keyword>
<accession>A0A0R2UBA0</accession>
<dbReference type="PANTHER" id="PTHR38050">
    <property type="match status" value="1"/>
</dbReference>
<comment type="caution">
    <text evidence="8">The sequence shown here is derived from an EMBL/GenBank/DDBJ whole genome shotgun (WGS) entry which is preliminary data.</text>
</comment>
<keyword evidence="4" id="KW-0732">Signal</keyword>
<evidence type="ECO:0000256" key="2">
    <source>
        <dbReference type="ARBA" id="ARBA00022525"/>
    </source>
</evidence>
<reference evidence="8 9" key="1">
    <citation type="submission" date="2015-10" db="EMBL/GenBank/DDBJ databases">
        <title>Metagenome-Assembled Genomes uncover a global brackish microbiome.</title>
        <authorList>
            <person name="Hugerth L.W."/>
            <person name="Larsson J."/>
            <person name="Alneberg J."/>
            <person name="Lindh M.V."/>
            <person name="Legrand C."/>
            <person name="Pinhassi J."/>
            <person name="Andersson A.F."/>
        </authorList>
    </citation>
    <scope>NUCLEOTIDE SEQUENCE [LARGE SCALE GENOMIC DNA]</scope>
    <source>
        <strain evidence="8">BACL1 MAG-120820-bin45</strain>
    </source>
</reference>
<dbReference type="Pfam" id="PF10503">
    <property type="entry name" value="Esterase_PHB"/>
    <property type="match status" value="1"/>
</dbReference>
<dbReference type="InterPro" id="IPR029058">
    <property type="entry name" value="AB_hydrolase_fold"/>
</dbReference>
<keyword evidence="2" id="KW-0964">Secreted</keyword>
<dbReference type="EMBL" id="LICS01000055">
    <property type="protein sequence ID" value="KRO95042.1"/>
    <property type="molecule type" value="Genomic_DNA"/>
</dbReference>
<dbReference type="InterPro" id="IPR010126">
    <property type="entry name" value="Esterase_phb"/>
</dbReference>
<proteinExistence type="predicted"/>
<dbReference type="GO" id="GO:0030600">
    <property type="term" value="F:feruloyl esterase activity"/>
    <property type="evidence" value="ECO:0007669"/>
    <property type="project" value="InterPro"/>
</dbReference>
<dbReference type="AlphaFoldDB" id="A0A0R2UBA0"/>
<organism evidence="8 9">
    <name type="scientific">SAR86 cluster bacterium BACL1 MAG-120820-bin45</name>
    <dbReference type="NCBI Taxonomy" id="1655612"/>
    <lineage>
        <taxon>Bacteria</taxon>
        <taxon>Pseudomonadati</taxon>
        <taxon>Pseudomonadota</taxon>
        <taxon>Gammaproteobacteria</taxon>
        <taxon>SAR86 cluster</taxon>
    </lineage>
</organism>
<name>A0A0R2UBA0_9GAMM</name>
<dbReference type="InterPro" id="IPR043595">
    <property type="entry name" value="FaeB/C/D"/>
</dbReference>
<evidence type="ECO:0000256" key="5">
    <source>
        <dbReference type="ARBA" id="ARBA00022801"/>
    </source>
</evidence>
<evidence type="ECO:0000256" key="4">
    <source>
        <dbReference type="ARBA" id="ARBA00022729"/>
    </source>
</evidence>
<evidence type="ECO:0000256" key="6">
    <source>
        <dbReference type="ARBA" id="ARBA00023277"/>
    </source>
</evidence>